<keyword evidence="8" id="KW-1185">Reference proteome</keyword>
<dbReference type="InterPro" id="IPR036875">
    <property type="entry name" value="Znf_CCHC_sf"/>
</dbReference>
<accession>A0ABQ5H8F2</accession>
<feature type="compositionally biased region" description="Polar residues" evidence="5">
    <location>
        <begin position="242"/>
        <end position="256"/>
    </location>
</feature>
<feature type="compositionally biased region" description="Polar residues" evidence="5">
    <location>
        <begin position="983"/>
        <end position="1001"/>
    </location>
</feature>
<protein>
    <submittedName>
        <fullName evidence="7">Retrovirus-related pol polyprotein from transposon TNT 1-94</fullName>
    </submittedName>
</protein>
<evidence type="ECO:0000313" key="8">
    <source>
        <dbReference type="Proteomes" id="UP001151760"/>
    </source>
</evidence>
<dbReference type="InterPro" id="IPR012337">
    <property type="entry name" value="RNaseH-like_sf"/>
</dbReference>
<feature type="compositionally biased region" description="Polar residues" evidence="5">
    <location>
        <begin position="95"/>
        <end position="114"/>
    </location>
</feature>
<dbReference type="InterPro" id="IPR001878">
    <property type="entry name" value="Znf_CCHC"/>
</dbReference>
<feature type="coiled-coil region" evidence="4">
    <location>
        <begin position="669"/>
        <end position="696"/>
    </location>
</feature>
<comment type="caution">
    <text evidence="7">The sequence shown here is derived from an EMBL/GenBank/DDBJ whole genome shotgun (WGS) entry which is preliminary data.</text>
</comment>
<dbReference type="PANTHER" id="PTHR42648">
    <property type="entry name" value="TRANSPOSASE, PUTATIVE-RELATED"/>
    <property type="match status" value="1"/>
</dbReference>
<dbReference type="PANTHER" id="PTHR42648:SF32">
    <property type="entry name" value="RIBONUCLEASE H-LIKE DOMAIN, GAG-PRE-INTEGRASE DOMAIN PROTEIN-RELATED"/>
    <property type="match status" value="1"/>
</dbReference>
<dbReference type="Pfam" id="PF07727">
    <property type="entry name" value="RVT_2"/>
    <property type="match status" value="1"/>
</dbReference>
<dbReference type="Gene3D" id="3.30.420.10">
    <property type="entry name" value="Ribonuclease H-like superfamily/Ribonuclease H"/>
    <property type="match status" value="1"/>
</dbReference>
<evidence type="ECO:0000256" key="5">
    <source>
        <dbReference type="SAM" id="MobiDB-lite"/>
    </source>
</evidence>
<keyword evidence="3" id="KW-0862">Zinc</keyword>
<evidence type="ECO:0000313" key="7">
    <source>
        <dbReference type="EMBL" id="GJT83542.1"/>
    </source>
</evidence>
<reference evidence="7" key="1">
    <citation type="journal article" date="2022" name="Int. J. Mol. Sci.">
        <title>Draft Genome of Tanacetum Coccineum: Genomic Comparison of Closely Related Tanacetum-Family Plants.</title>
        <authorList>
            <person name="Yamashiro T."/>
            <person name="Shiraishi A."/>
            <person name="Nakayama K."/>
            <person name="Satake H."/>
        </authorList>
    </citation>
    <scope>NUCLEOTIDE SEQUENCE</scope>
</reference>
<keyword evidence="4" id="KW-0175">Coiled coil</keyword>
<feature type="region of interest" description="Disordered" evidence="5">
    <location>
        <begin position="1104"/>
        <end position="1147"/>
    </location>
</feature>
<reference evidence="7" key="2">
    <citation type="submission" date="2022-01" db="EMBL/GenBank/DDBJ databases">
        <authorList>
            <person name="Yamashiro T."/>
            <person name="Shiraishi A."/>
            <person name="Satake H."/>
            <person name="Nakayama K."/>
        </authorList>
    </citation>
    <scope>NUCLEOTIDE SEQUENCE</scope>
</reference>
<feature type="compositionally biased region" description="Basic and acidic residues" evidence="5">
    <location>
        <begin position="1378"/>
        <end position="1397"/>
    </location>
</feature>
<evidence type="ECO:0000259" key="6">
    <source>
        <dbReference type="PROSITE" id="PS50158"/>
    </source>
</evidence>
<feature type="region of interest" description="Disordered" evidence="5">
    <location>
        <begin position="242"/>
        <end position="268"/>
    </location>
</feature>
<feature type="region of interest" description="Disordered" evidence="5">
    <location>
        <begin position="95"/>
        <end position="117"/>
    </location>
</feature>
<evidence type="ECO:0000256" key="4">
    <source>
        <dbReference type="SAM" id="Coils"/>
    </source>
</evidence>
<sequence>MSTQQDINAIRAQRLANTHDPLALMANTQTPFHPDHSSLITYIQHLQPNNNFVPQPSFDTNYLQHPMQNPGDISNPTIALDMALEFMSKAFQLNNTTPTKNNQRSSSNPSNMQFAQPGMNMDHERQMLMVEDNVGNQFRPNAMQNVRNQHGNGNVVAARAEGNSNGINGNQIRCYKCRGEGHYASNCIVKPGKYNVAYLQKQMQITQKKEAGIQLTQEEFDFIADAGAYDEIEKVTANCNSKDNLQQTSTSGTQSDKAPIYDSDRSAEVHHSENYYDNDIFNMFTQEEHVEQSGRTVDQHLATVEETRAYFESLYNNLAIEVEKVNTINRKLRETNADLTTELARYKNQEKCFEISQEKYDKLERCYQKSVYQEQCLTKKINALHLSSGKQITTLNEEISNLNKQLSKEKSTVSSLLEEKKKLKSDFKIREDELLDKQIQLENKIKELDNILVKMGQSIQTMHMLSPKPDSFYHTEQKMALGYQNPFYLKQAQQKQQSLYNGKVLLEKHDPPAVYDSEETLQLAQESRLKMKQLNKEIKPANYTKINHLSGVFVSQTAKSREESYFSNTSKTANVSKSFSIPNEEFSDDTTPSVARKFLNEVKSTIVTLQRVVKQKMTLDIHNWSSSAHQEIHKIVKDEIFPIVNQVDARVQNFEIQFLKEAAKFVRDFQSLAKEADESLAKHKALELEIERLLRAVVSQDIMAIVQNPSVVDSSNLQTELERTKERFENCIIKKENEYAKLWNDWYKKCEECKYDKISYDKAYNDMQQKIERLQAQLGDQKGKSKDTPCVSNTLDPLSQKLENKNVELEFQVQNYEKENAHLKTTYKNLFDSIKVTRAQTKAIIDSLQDKLHDTIYENAKLRAQLFDKVSEQKDTNKGTSANTKFAKQSILGKPPSSSRPKLYAVTPLPKSTAFPKVGETNALSKPVTSNSVPSSRESTVVNNERVIAPGIFRINPFKASRVDNFVPNKHVKASVRTKPITVSQPHVITKNDVNSKTNGFSPKDVKSTTRIRRPQPRNNPKSYKVSFKSKSSCLSNKLANIEENHRSLQSSNYPDHTSSECNNIKLAIRNEKSEVICATCKQCLITANHDECVLQYVNDMKSRKKNQSTNVSKSANQKKHKPKVQKPKKVGSKERLASPKPSTPKSCLRWAPTGRMFDLKGKIISTSESECQPDCSKGCQNWFDTLLIPLLSKYKSKDKADHGDNELRFTLKRREIYSVICATNYSNGENKVVSKSSAVTIVDASDKRQQQQDLTSSTSTLATTITADGNFDFSVSEMVFKWVFSVLAERYKQNRVAERKNRTLIEAARTMLADSLLPTTFWAEAVNTACYVQNRVLVPCSQQAPYELLLENAFIIDYILLPLMLSNSPLSSSNQSTDDKDADEVLDKGDDDVKIQEEEDTTPSEITSYIPQEVEGFEPPQPPQEEVIPIRKFERTHRAPNHLCLNVEVEEHSLGDLNEPTIYKAAMLDSESDKWIDAINAEIQSIMDNMKARLVAKGYTQLYGVDYEEMFSPVADIRAIRIIWQMHVKTTFLNGYLDEDIYMVQPEGFVDPKHPRKVCKLQRSIYSLKQASRSCNKRFDEEIKRFRFAQNLDEPCVYQKATQTPKAWIGELQQSTYCNVLLPESYYIVASEAANGSCLD</sequence>
<dbReference type="PROSITE" id="PS50158">
    <property type="entry name" value="ZF_CCHC"/>
    <property type="match status" value="1"/>
</dbReference>
<dbReference type="Proteomes" id="UP001151760">
    <property type="component" value="Unassembled WGS sequence"/>
</dbReference>
<evidence type="ECO:0000256" key="3">
    <source>
        <dbReference type="PROSITE-ProRule" id="PRU00047"/>
    </source>
</evidence>
<feature type="region of interest" description="Disordered" evidence="5">
    <location>
        <begin position="983"/>
        <end position="1026"/>
    </location>
</feature>
<organism evidence="7 8">
    <name type="scientific">Tanacetum coccineum</name>
    <dbReference type="NCBI Taxonomy" id="301880"/>
    <lineage>
        <taxon>Eukaryota</taxon>
        <taxon>Viridiplantae</taxon>
        <taxon>Streptophyta</taxon>
        <taxon>Embryophyta</taxon>
        <taxon>Tracheophyta</taxon>
        <taxon>Spermatophyta</taxon>
        <taxon>Magnoliopsida</taxon>
        <taxon>eudicotyledons</taxon>
        <taxon>Gunneridae</taxon>
        <taxon>Pentapetalae</taxon>
        <taxon>asterids</taxon>
        <taxon>campanulids</taxon>
        <taxon>Asterales</taxon>
        <taxon>Asteraceae</taxon>
        <taxon>Asteroideae</taxon>
        <taxon>Anthemideae</taxon>
        <taxon>Anthemidinae</taxon>
        <taxon>Tanacetum</taxon>
    </lineage>
</organism>
<keyword evidence="2" id="KW-0378">Hydrolase</keyword>
<feature type="coiled-coil region" evidence="4">
    <location>
        <begin position="322"/>
        <end position="349"/>
    </location>
</feature>
<evidence type="ECO:0000256" key="2">
    <source>
        <dbReference type="ARBA" id="ARBA00022801"/>
    </source>
</evidence>
<dbReference type="InterPro" id="IPR036397">
    <property type="entry name" value="RNaseH_sf"/>
</dbReference>
<feature type="region of interest" description="Disordered" evidence="5">
    <location>
        <begin position="873"/>
        <end position="902"/>
    </location>
</feature>
<dbReference type="InterPro" id="IPR039537">
    <property type="entry name" value="Retrotran_Ty1/copia-like"/>
</dbReference>
<dbReference type="SUPFAM" id="SSF57756">
    <property type="entry name" value="Retrovirus zinc finger-like domains"/>
    <property type="match status" value="1"/>
</dbReference>
<feature type="compositionally biased region" description="Basic residues" evidence="5">
    <location>
        <begin position="1117"/>
        <end position="1131"/>
    </location>
</feature>
<name>A0ABQ5H8F2_9ASTR</name>
<evidence type="ECO:0000256" key="1">
    <source>
        <dbReference type="ARBA" id="ARBA00022723"/>
    </source>
</evidence>
<feature type="coiled-coil region" evidence="4">
    <location>
        <begin position="757"/>
        <end position="865"/>
    </location>
</feature>
<dbReference type="SUPFAM" id="SSF53098">
    <property type="entry name" value="Ribonuclease H-like"/>
    <property type="match status" value="1"/>
</dbReference>
<feature type="region of interest" description="Disordered" evidence="5">
    <location>
        <begin position="1371"/>
        <end position="1404"/>
    </location>
</feature>
<dbReference type="EMBL" id="BQNB010019272">
    <property type="protein sequence ID" value="GJT83542.1"/>
    <property type="molecule type" value="Genomic_DNA"/>
</dbReference>
<dbReference type="InterPro" id="IPR013103">
    <property type="entry name" value="RVT_2"/>
</dbReference>
<feature type="coiled-coil region" evidence="4">
    <location>
        <begin position="392"/>
        <end position="451"/>
    </location>
</feature>
<keyword evidence="3" id="KW-0863">Zinc-finger</keyword>
<feature type="domain" description="CCHC-type" evidence="6">
    <location>
        <begin position="173"/>
        <end position="187"/>
    </location>
</feature>
<proteinExistence type="predicted"/>
<gene>
    <name evidence="7" type="ORF">Tco_1057884</name>
</gene>
<keyword evidence="1" id="KW-0479">Metal-binding</keyword>
<feature type="compositionally biased region" description="Polar residues" evidence="5">
    <location>
        <begin position="878"/>
        <end position="887"/>
    </location>
</feature>